<feature type="transmembrane region" description="Helical" evidence="7">
    <location>
        <begin position="224"/>
        <end position="249"/>
    </location>
</feature>
<feature type="transmembrane region" description="Helical" evidence="7">
    <location>
        <begin position="195"/>
        <end position="212"/>
    </location>
</feature>
<evidence type="ECO:0000313" key="10">
    <source>
        <dbReference type="Proteomes" id="UP001623592"/>
    </source>
</evidence>
<keyword evidence="10" id="KW-1185">Reference proteome</keyword>
<evidence type="ECO:0000256" key="7">
    <source>
        <dbReference type="SAM" id="Phobius"/>
    </source>
</evidence>
<feature type="domain" description="Threonine/serine exporter-like N-terminal" evidence="8">
    <location>
        <begin position="9"/>
        <end position="247"/>
    </location>
</feature>
<evidence type="ECO:0000259" key="8">
    <source>
        <dbReference type="Pfam" id="PF06738"/>
    </source>
</evidence>
<comment type="similarity">
    <text evidence="6">Belongs to the ThrE exporter (TC 2.A.79) family.</text>
</comment>
<feature type="transmembrane region" description="Helical" evidence="7">
    <location>
        <begin position="112"/>
        <end position="134"/>
    </location>
</feature>
<feature type="transmembrane region" description="Helical" evidence="7">
    <location>
        <begin position="165"/>
        <end position="183"/>
    </location>
</feature>
<dbReference type="RefSeq" id="WP_406788429.1">
    <property type="nucleotide sequence ID" value="NZ_JBJIAA010000012.1"/>
</dbReference>
<evidence type="ECO:0000256" key="3">
    <source>
        <dbReference type="ARBA" id="ARBA00022692"/>
    </source>
</evidence>
<evidence type="ECO:0000256" key="4">
    <source>
        <dbReference type="ARBA" id="ARBA00022989"/>
    </source>
</evidence>
<dbReference type="Pfam" id="PF06738">
    <property type="entry name" value="ThrE"/>
    <property type="match status" value="1"/>
</dbReference>
<keyword evidence="2" id="KW-1003">Cell membrane</keyword>
<evidence type="ECO:0000256" key="6">
    <source>
        <dbReference type="ARBA" id="ARBA00034125"/>
    </source>
</evidence>
<evidence type="ECO:0000313" key="9">
    <source>
        <dbReference type="EMBL" id="MFL0251780.1"/>
    </source>
</evidence>
<dbReference type="InterPro" id="IPR050539">
    <property type="entry name" value="ThrE_Dicarb/AminoAcid_Exp"/>
</dbReference>
<evidence type="ECO:0000256" key="2">
    <source>
        <dbReference type="ARBA" id="ARBA00022475"/>
    </source>
</evidence>
<reference evidence="9 10" key="1">
    <citation type="submission" date="2024-11" db="EMBL/GenBank/DDBJ databases">
        <authorList>
            <person name="Heng Y.C."/>
            <person name="Lim A.C.H."/>
            <person name="Lee J.K.Y."/>
            <person name="Kittelmann S."/>
        </authorList>
    </citation>
    <scope>NUCLEOTIDE SEQUENCE [LARGE SCALE GENOMIC DNA]</scope>
    <source>
        <strain evidence="9 10">WILCCON 0114</strain>
    </source>
</reference>
<dbReference type="InterPro" id="IPR010619">
    <property type="entry name" value="ThrE-like_N"/>
</dbReference>
<dbReference type="Proteomes" id="UP001623592">
    <property type="component" value="Unassembled WGS sequence"/>
</dbReference>
<sequence>MQENKVLNLAAHAGKIILQNGAETYRVEETMVKICTAFNIKDADSFVTPTGIMLSITCNNGEIVSAVRRVQNRTVNLEKISKINDLSRTIQKNKLSIDDVEKELKAIEGSESYSSCIMVFFAGIGAAFFTLLFGGGLNDSFVALVTGFLIKSVSTIFSKINLNDFFVNIIGGSIAALVALIFYKLGLINSVDKSIIGSIMLLVPGLSITNAVRDTIAGDLVSGVARGLEAFLTAVAIAAGTGIVFKIWITFFGGINI</sequence>
<dbReference type="PANTHER" id="PTHR34390">
    <property type="entry name" value="UPF0442 PROTEIN YJJB-RELATED"/>
    <property type="match status" value="1"/>
</dbReference>
<comment type="caution">
    <text evidence="9">The sequence shown here is derived from an EMBL/GenBank/DDBJ whole genome shotgun (WGS) entry which is preliminary data.</text>
</comment>
<keyword evidence="4 7" id="KW-1133">Transmembrane helix</keyword>
<proteinExistence type="inferred from homology"/>
<dbReference type="EMBL" id="JBJIAA010000012">
    <property type="protein sequence ID" value="MFL0251780.1"/>
    <property type="molecule type" value="Genomic_DNA"/>
</dbReference>
<evidence type="ECO:0000256" key="5">
    <source>
        <dbReference type="ARBA" id="ARBA00023136"/>
    </source>
</evidence>
<protein>
    <submittedName>
        <fullName evidence="9">Threonine/serine exporter family protein</fullName>
    </submittedName>
</protein>
<organism evidence="9 10">
    <name type="scientific">Clostridium neuense</name>
    <dbReference type="NCBI Taxonomy" id="1728934"/>
    <lineage>
        <taxon>Bacteria</taxon>
        <taxon>Bacillati</taxon>
        <taxon>Bacillota</taxon>
        <taxon>Clostridia</taxon>
        <taxon>Eubacteriales</taxon>
        <taxon>Clostridiaceae</taxon>
        <taxon>Clostridium</taxon>
    </lineage>
</organism>
<evidence type="ECO:0000256" key="1">
    <source>
        <dbReference type="ARBA" id="ARBA00004651"/>
    </source>
</evidence>
<name>A0ABW8TJW0_9CLOT</name>
<gene>
    <name evidence="9" type="ORF">ACJDT4_15280</name>
</gene>
<accession>A0ABW8TJW0</accession>
<dbReference type="PANTHER" id="PTHR34390:SF2">
    <property type="entry name" value="SUCCINATE TRANSPORTER SUBUNIT YJJP-RELATED"/>
    <property type="match status" value="1"/>
</dbReference>
<keyword evidence="3 7" id="KW-0812">Transmembrane</keyword>
<keyword evidence="5 7" id="KW-0472">Membrane</keyword>
<comment type="subcellular location">
    <subcellularLocation>
        <location evidence="1">Cell membrane</location>
        <topology evidence="1">Multi-pass membrane protein</topology>
    </subcellularLocation>
</comment>